<dbReference type="InterPro" id="IPR011701">
    <property type="entry name" value="MFS"/>
</dbReference>
<dbReference type="SUPFAM" id="SSF103473">
    <property type="entry name" value="MFS general substrate transporter"/>
    <property type="match status" value="1"/>
</dbReference>
<reference evidence="9" key="2">
    <citation type="submission" date="2015-09" db="EMBL/GenBank/DDBJ databases">
        <title>Draft genome sequence of Mycobacterium neoaurum DSM 44074.</title>
        <authorList>
            <person name="Croce O."/>
            <person name="Robert C."/>
            <person name="Raoult D."/>
            <person name="Drancourt M."/>
        </authorList>
    </citation>
    <scope>NUCLEOTIDE SEQUENCE</scope>
    <source>
        <strain evidence="9">DSM 44074</strain>
    </source>
</reference>
<evidence type="ECO:0000256" key="6">
    <source>
        <dbReference type="SAM" id="MobiDB-lite"/>
    </source>
</evidence>
<dbReference type="InterPro" id="IPR036259">
    <property type="entry name" value="MFS_trans_sf"/>
</dbReference>
<dbReference type="EMBL" id="LK021339">
    <property type="protein sequence ID" value="CDQ45386.1"/>
    <property type="molecule type" value="Genomic_DNA"/>
</dbReference>
<protein>
    <submittedName>
        <fullName evidence="9">Major facilitator superfamily transporter</fullName>
    </submittedName>
</protein>
<feature type="transmembrane region" description="Helical" evidence="7">
    <location>
        <begin position="82"/>
        <end position="102"/>
    </location>
</feature>
<dbReference type="InterPro" id="IPR050189">
    <property type="entry name" value="MFS_Efflux_Transporters"/>
</dbReference>
<name>A0AAV2WM85_MYCNE</name>
<evidence type="ECO:0000259" key="8">
    <source>
        <dbReference type="PROSITE" id="PS50850"/>
    </source>
</evidence>
<feature type="transmembrane region" description="Helical" evidence="7">
    <location>
        <begin position="330"/>
        <end position="352"/>
    </location>
</feature>
<accession>A0AAV2WM85</accession>
<feature type="transmembrane region" description="Helical" evidence="7">
    <location>
        <begin position="166"/>
        <end position="187"/>
    </location>
</feature>
<feature type="transmembrane region" description="Helical" evidence="7">
    <location>
        <begin position="275"/>
        <end position="291"/>
    </location>
</feature>
<feature type="transmembrane region" description="Helical" evidence="7">
    <location>
        <begin position="47"/>
        <end position="70"/>
    </location>
</feature>
<dbReference type="PANTHER" id="PTHR43124:SF10">
    <property type="entry name" value="PURINE EFFLUX PUMP PBUE"/>
    <property type="match status" value="1"/>
</dbReference>
<comment type="subcellular location">
    <subcellularLocation>
        <location evidence="1">Cell membrane</location>
        <topology evidence="1">Multi-pass membrane protein</topology>
    </subcellularLocation>
</comment>
<sequence length="412" mass="41579">MAARLGRVNTVRLTLLALALFIVGTNAFVIAGLLPKIGEGLGVGPGTVGYAISVYAAVVAIASPVVSVACGRMPQQRVMAGGLVLIAIGTFLAAAADTFAVFTTGRVVAAFGGAALVPTAIAAAPVLVPAAVRGRAIAFVGMGFTLAMAIGSPIGTALADIGGWRLPLALLAGLAAVLAPVLLLVVRDVPVGDGVRLRDRVAVMRNRHIVFATAASLLMMLAFNMVYIFSAVITHDATGGDSSKTAVLLLVYGMAGIAGNVLGGRLTDRIGSRRTLQGVLTVQCAAFLTLIPAHHSVVATAAVFACSGLAGTAASVAIQYRLAVIDSRSAGVALAWYSTAMYIGISIAPLIGAAALPYGFAVLLAAAAGSILIALLASELGHFREPREIRSGSAAPGELPPTELGCSPARVR</sequence>
<reference evidence="9" key="1">
    <citation type="submission" date="2014-05" db="EMBL/GenBank/DDBJ databases">
        <authorList>
            <person name="Urmite Genomes"/>
        </authorList>
    </citation>
    <scope>NUCLEOTIDE SEQUENCE</scope>
    <source>
        <strain evidence="9">DSM 44074</strain>
    </source>
</reference>
<keyword evidence="5 7" id="KW-0472">Membrane</keyword>
<feature type="transmembrane region" description="Helical" evidence="7">
    <location>
        <begin position="208"/>
        <end position="233"/>
    </location>
</feature>
<dbReference type="RefSeq" id="WP_030133309.1">
    <property type="nucleotide sequence ID" value="NZ_LK021339.1"/>
</dbReference>
<dbReference type="GO" id="GO:0022857">
    <property type="term" value="F:transmembrane transporter activity"/>
    <property type="evidence" value="ECO:0007669"/>
    <property type="project" value="InterPro"/>
</dbReference>
<evidence type="ECO:0000256" key="4">
    <source>
        <dbReference type="ARBA" id="ARBA00022989"/>
    </source>
</evidence>
<dbReference type="PROSITE" id="PS50850">
    <property type="entry name" value="MFS"/>
    <property type="match status" value="1"/>
</dbReference>
<dbReference type="Gene3D" id="1.20.1250.20">
    <property type="entry name" value="MFS general substrate transporter like domains"/>
    <property type="match status" value="2"/>
</dbReference>
<dbReference type="PANTHER" id="PTHR43124">
    <property type="entry name" value="PURINE EFFLUX PUMP PBUE"/>
    <property type="match status" value="1"/>
</dbReference>
<dbReference type="Proteomes" id="UP000028864">
    <property type="component" value="Unassembled WGS sequence"/>
</dbReference>
<evidence type="ECO:0000256" key="1">
    <source>
        <dbReference type="ARBA" id="ARBA00004651"/>
    </source>
</evidence>
<feature type="transmembrane region" description="Helical" evidence="7">
    <location>
        <begin position="108"/>
        <end position="129"/>
    </location>
</feature>
<feature type="transmembrane region" description="Helical" evidence="7">
    <location>
        <begin position="358"/>
        <end position="377"/>
    </location>
</feature>
<keyword evidence="3 7" id="KW-0812">Transmembrane</keyword>
<evidence type="ECO:0000313" key="9">
    <source>
        <dbReference type="EMBL" id="CDQ45386.1"/>
    </source>
</evidence>
<dbReference type="AlphaFoldDB" id="A0AAV2WM85"/>
<feature type="region of interest" description="Disordered" evidence="6">
    <location>
        <begin position="391"/>
        <end position="412"/>
    </location>
</feature>
<feature type="transmembrane region" description="Helical" evidence="7">
    <location>
        <begin position="245"/>
        <end position="263"/>
    </location>
</feature>
<feature type="transmembrane region" description="Helical" evidence="7">
    <location>
        <begin position="136"/>
        <end position="154"/>
    </location>
</feature>
<dbReference type="GO" id="GO:0005886">
    <property type="term" value="C:plasma membrane"/>
    <property type="evidence" value="ECO:0007669"/>
    <property type="project" value="UniProtKB-SubCell"/>
</dbReference>
<evidence type="ECO:0000256" key="2">
    <source>
        <dbReference type="ARBA" id="ARBA00022475"/>
    </source>
</evidence>
<keyword evidence="4 7" id="KW-1133">Transmembrane helix</keyword>
<dbReference type="InterPro" id="IPR020846">
    <property type="entry name" value="MFS_dom"/>
</dbReference>
<feature type="transmembrane region" description="Helical" evidence="7">
    <location>
        <begin position="297"/>
        <end position="318"/>
    </location>
</feature>
<gene>
    <name evidence="9" type="ORF">BN1047_03281</name>
</gene>
<evidence type="ECO:0000256" key="7">
    <source>
        <dbReference type="SAM" id="Phobius"/>
    </source>
</evidence>
<proteinExistence type="predicted"/>
<evidence type="ECO:0000256" key="3">
    <source>
        <dbReference type="ARBA" id="ARBA00022692"/>
    </source>
</evidence>
<feature type="domain" description="Major facilitator superfamily (MFS) profile" evidence="8">
    <location>
        <begin position="12"/>
        <end position="385"/>
    </location>
</feature>
<evidence type="ECO:0000313" key="10">
    <source>
        <dbReference type="Proteomes" id="UP000028864"/>
    </source>
</evidence>
<dbReference type="Pfam" id="PF07690">
    <property type="entry name" value="MFS_1"/>
    <property type="match status" value="1"/>
</dbReference>
<dbReference type="CDD" id="cd17324">
    <property type="entry name" value="MFS_NepI_like"/>
    <property type="match status" value="1"/>
</dbReference>
<organism evidence="9 10">
    <name type="scientific">Mycolicibacterium neoaurum</name>
    <name type="common">Mycobacterium neoaurum</name>
    <dbReference type="NCBI Taxonomy" id="1795"/>
    <lineage>
        <taxon>Bacteria</taxon>
        <taxon>Bacillati</taxon>
        <taxon>Actinomycetota</taxon>
        <taxon>Actinomycetes</taxon>
        <taxon>Mycobacteriales</taxon>
        <taxon>Mycobacteriaceae</taxon>
        <taxon>Mycolicibacterium</taxon>
    </lineage>
</organism>
<evidence type="ECO:0000256" key="5">
    <source>
        <dbReference type="ARBA" id="ARBA00023136"/>
    </source>
</evidence>
<keyword evidence="2" id="KW-1003">Cell membrane</keyword>